<evidence type="ECO:0000313" key="1">
    <source>
        <dbReference type="EMBL" id="TQR15528.1"/>
    </source>
</evidence>
<comment type="caution">
    <text evidence="1">The sequence shown here is derived from an EMBL/GenBank/DDBJ whole genome shotgun (WGS) entry which is preliminary data.</text>
</comment>
<sequence>MRKWNRLIGSVGFFLLMLVALFMYPQQSGSEKETSKHPLQISAEEEQALYDFQEYLYTDGGFFEQVGIEMEKAGYDYSIAAMIYSSNDIKLNIILENIKEVTEHQQQEILQIFNDMMIKNHIEQQAFTIQVSSTNSP</sequence>
<keyword evidence="2" id="KW-1185">Reference proteome</keyword>
<proteinExistence type="predicted"/>
<dbReference type="OrthoDB" id="2973512at2"/>
<dbReference type="AlphaFoldDB" id="A0A544TDJ7"/>
<organism evidence="1 2">
    <name type="scientific">Psychrobacillus soli</name>
    <dbReference type="NCBI Taxonomy" id="1543965"/>
    <lineage>
        <taxon>Bacteria</taxon>
        <taxon>Bacillati</taxon>
        <taxon>Bacillota</taxon>
        <taxon>Bacilli</taxon>
        <taxon>Bacillales</taxon>
        <taxon>Bacillaceae</taxon>
        <taxon>Psychrobacillus</taxon>
    </lineage>
</organism>
<evidence type="ECO:0000313" key="2">
    <source>
        <dbReference type="Proteomes" id="UP000318937"/>
    </source>
</evidence>
<name>A0A544TDJ7_9BACI</name>
<reference evidence="1 2" key="1">
    <citation type="submission" date="2019-05" db="EMBL/GenBank/DDBJ databases">
        <title>Psychrobacillus vulpis sp. nov., a new species isolated from feces of a red fox that inhabits in The Tablas de Daimiel Natural Park, Albacete, Spain.</title>
        <authorList>
            <person name="Rodriguez M."/>
            <person name="Reina J.C."/>
            <person name="Bejar V."/>
            <person name="Llamas I."/>
        </authorList>
    </citation>
    <scope>NUCLEOTIDE SEQUENCE [LARGE SCALE GENOMIC DNA]</scope>
    <source>
        <strain evidence="1 2">NHI-2</strain>
    </source>
</reference>
<protein>
    <submittedName>
        <fullName evidence="1">Uncharacterized protein</fullName>
    </submittedName>
</protein>
<dbReference type="RefSeq" id="WP_142606675.1">
    <property type="nucleotide sequence ID" value="NZ_VDGG01000014.1"/>
</dbReference>
<gene>
    <name evidence="1" type="ORF">FG383_07945</name>
</gene>
<accession>A0A544TDJ7</accession>
<dbReference type="Proteomes" id="UP000318937">
    <property type="component" value="Unassembled WGS sequence"/>
</dbReference>
<dbReference type="EMBL" id="VDGG01000014">
    <property type="protein sequence ID" value="TQR15528.1"/>
    <property type="molecule type" value="Genomic_DNA"/>
</dbReference>